<evidence type="ECO:0000313" key="4">
    <source>
        <dbReference type="Proteomes" id="UP000176037"/>
    </source>
</evidence>
<dbReference type="AlphaFoldDB" id="A0A1E8FJU4"/>
<proteinExistence type="inferred from homology"/>
<dbReference type="Gene3D" id="3.10.129.10">
    <property type="entry name" value="Hotdog Thioesterase"/>
    <property type="match status" value="1"/>
</dbReference>
<dbReference type="InterPro" id="IPR050563">
    <property type="entry name" value="4-hydroxybenzoyl-CoA_TE"/>
</dbReference>
<dbReference type="InterPro" id="IPR029069">
    <property type="entry name" value="HotDog_dom_sf"/>
</dbReference>
<dbReference type="PANTHER" id="PTHR31793:SF27">
    <property type="entry name" value="NOVEL THIOESTERASE SUPERFAMILY DOMAIN AND SAPOSIN A-TYPE DOMAIN CONTAINING PROTEIN (0610012H03RIK)"/>
    <property type="match status" value="1"/>
</dbReference>
<evidence type="ECO:0000313" key="3">
    <source>
        <dbReference type="EMBL" id="OFI36184.1"/>
    </source>
</evidence>
<dbReference type="PANTHER" id="PTHR31793">
    <property type="entry name" value="4-HYDROXYBENZOYL-COA THIOESTERASE FAMILY MEMBER"/>
    <property type="match status" value="1"/>
</dbReference>
<dbReference type="SUPFAM" id="SSF54637">
    <property type="entry name" value="Thioesterase/thiol ester dehydrase-isomerase"/>
    <property type="match status" value="1"/>
</dbReference>
<comment type="caution">
    <text evidence="3">The sequence shown here is derived from an EMBL/GenBank/DDBJ whole genome shotgun (WGS) entry which is preliminary data.</text>
</comment>
<keyword evidence="2" id="KW-0378">Hydrolase</keyword>
<dbReference type="OrthoDB" id="9799036at2"/>
<evidence type="ECO:0008006" key="5">
    <source>
        <dbReference type="Google" id="ProtNLM"/>
    </source>
</evidence>
<dbReference type="GO" id="GO:0047617">
    <property type="term" value="F:fatty acyl-CoA hydrolase activity"/>
    <property type="evidence" value="ECO:0007669"/>
    <property type="project" value="TreeGrafter"/>
</dbReference>
<sequence>MFEMDLTVRISETVLAGHVSNTVLAVWFEEGRTPLYKEVLPELSQSGWPIILANYSVNFHAELFLGKPVQLKTSVKRIGNSSFETYQEAWQDGKLCASGSTVQVYFNYQTGKSEALPEATRQGLMKHLTENAG</sequence>
<keyword evidence="4" id="KW-1185">Reference proteome</keyword>
<evidence type="ECO:0000256" key="1">
    <source>
        <dbReference type="ARBA" id="ARBA00005953"/>
    </source>
</evidence>
<name>A0A1E8FJU4_9ALTE</name>
<comment type="similarity">
    <text evidence="1">Belongs to the 4-hydroxybenzoyl-CoA thioesterase family.</text>
</comment>
<dbReference type="Proteomes" id="UP000176037">
    <property type="component" value="Unassembled WGS sequence"/>
</dbReference>
<protein>
    <recommendedName>
        <fullName evidence="5">Thioesterase</fullName>
    </recommendedName>
</protein>
<gene>
    <name evidence="3" type="ORF">BFC17_08645</name>
</gene>
<dbReference type="Pfam" id="PF13279">
    <property type="entry name" value="4HBT_2"/>
    <property type="match status" value="1"/>
</dbReference>
<dbReference type="RefSeq" id="WP_070174591.1">
    <property type="nucleotide sequence ID" value="NZ_BMJR01000007.1"/>
</dbReference>
<accession>A0A1E8FJU4</accession>
<organism evidence="3 4">
    <name type="scientific">Alteromonas lipolytica</name>
    <dbReference type="NCBI Taxonomy" id="1856405"/>
    <lineage>
        <taxon>Bacteria</taxon>
        <taxon>Pseudomonadati</taxon>
        <taxon>Pseudomonadota</taxon>
        <taxon>Gammaproteobacteria</taxon>
        <taxon>Alteromonadales</taxon>
        <taxon>Alteromonadaceae</taxon>
        <taxon>Alteromonas/Salinimonas group</taxon>
        <taxon>Alteromonas</taxon>
    </lineage>
</organism>
<dbReference type="STRING" id="1856405.BFC17_08645"/>
<reference evidence="3 4" key="1">
    <citation type="submission" date="2016-09" db="EMBL/GenBank/DDBJ databases">
        <title>Alteromonas lipolytica, a new species isolated from sea water.</title>
        <authorList>
            <person name="Wu Y.-H."/>
            <person name="Cheng H."/>
            <person name="Xu X.-W."/>
        </authorList>
    </citation>
    <scope>NUCLEOTIDE SEQUENCE [LARGE SCALE GENOMIC DNA]</scope>
    <source>
        <strain evidence="3 4">JW12</strain>
    </source>
</reference>
<dbReference type="EMBL" id="MJIC01000002">
    <property type="protein sequence ID" value="OFI36184.1"/>
    <property type="molecule type" value="Genomic_DNA"/>
</dbReference>
<dbReference type="CDD" id="cd00586">
    <property type="entry name" value="4HBT"/>
    <property type="match status" value="1"/>
</dbReference>
<evidence type="ECO:0000256" key="2">
    <source>
        <dbReference type="ARBA" id="ARBA00022801"/>
    </source>
</evidence>